<feature type="non-terminal residue" evidence="2">
    <location>
        <position position="1"/>
    </location>
</feature>
<accession>A0A8H7ZRP8</accession>
<protein>
    <submittedName>
        <fullName evidence="2">Uncharacterized protein</fullName>
    </submittedName>
</protein>
<evidence type="ECO:0000313" key="2">
    <source>
        <dbReference type="EMBL" id="KAG5458035.1"/>
    </source>
</evidence>
<dbReference type="AlphaFoldDB" id="A0A8H7ZRP8"/>
<sequence>RPERGAHDAHFPAARGFVAVAVAVFPRRAGFRDQGGGPVGQPGVDGAHAAGLGRRERDGREGLAPPLG</sequence>
<comment type="caution">
    <text evidence="2">The sequence shown here is derived from an EMBL/GenBank/DDBJ whole genome shotgun (WGS) entry which is preliminary data.</text>
</comment>
<dbReference type="EMBL" id="JAEFCI010009081">
    <property type="protein sequence ID" value="KAG5458035.1"/>
    <property type="molecule type" value="Genomic_DNA"/>
</dbReference>
<organism evidence="2 3">
    <name type="scientific">Olpidium bornovanus</name>
    <dbReference type="NCBI Taxonomy" id="278681"/>
    <lineage>
        <taxon>Eukaryota</taxon>
        <taxon>Fungi</taxon>
        <taxon>Fungi incertae sedis</taxon>
        <taxon>Olpidiomycota</taxon>
        <taxon>Olpidiomycotina</taxon>
        <taxon>Olpidiomycetes</taxon>
        <taxon>Olpidiales</taxon>
        <taxon>Olpidiaceae</taxon>
        <taxon>Olpidium</taxon>
    </lineage>
</organism>
<proteinExistence type="predicted"/>
<name>A0A8H7ZRP8_9FUNG</name>
<keyword evidence="3" id="KW-1185">Reference proteome</keyword>
<evidence type="ECO:0000313" key="3">
    <source>
        <dbReference type="Proteomes" id="UP000673691"/>
    </source>
</evidence>
<gene>
    <name evidence="2" type="ORF">BJ554DRAFT_1824</name>
</gene>
<feature type="region of interest" description="Disordered" evidence="1">
    <location>
        <begin position="30"/>
        <end position="68"/>
    </location>
</feature>
<dbReference type="Proteomes" id="UP000673691">
    <property type="component" value="Unassembled WGS sequence"/>
</dbReference>
<reference evidence="2 3" key="1">
    <citation type="journal article" name="Sci. Rep.">
        <title>Genome-scale phylogenetic analyses confirm Olpidium as the closest living zoosporic fungus to the non-flagellated, terrestrial fungi.</title>
        <authorList>
            <person name="Chang Y."/>
            <person name="Rochon D."/>
            <person name="Sekimoto S."/>
            <person name="Wang Y."/>
            <person name="Chovatia M."/>
            <person name="Sandor L."/>
            <person name="Salamov A."/>
            <person name="Grigoriev I.V."/>
            <person name="Stajich J.E."/>
            <person name="Spatafora J.W."/>
        </authorList>
    </citation>
    <scope>NUCLEOTIDE SEQUENCE [LARGE SCALE GENOMIC DNA]</scope>
    <source>
        <strain evidence="2">S191</strain>
    </source>
</reference>
<evidence type="ECO:0000256" key="1">
    <source>
        <dbReference type="SAM" id="MobiDB-lite"/>
    </source>
</evidence>